<gene>
    <name evidence="2" type="ORF">LC1Nh_0269</name>
</gene>
<dbReference type="InterPro" id="IPR001845">
    <property type="entry name" value="HTH_ArsR_DNA-bd_dom"/>
</dbReference>
<dbReference type="SUPFAM" id="SSF46785">
    <property type="entry name" value="Winged helix' DNA-binding domain"/>
    <property type="match status" value="1"/>
</dbReference>
<dbReference type="SUPFAM" id="SSF81301">
    <property type="entry name" value="Nucleotidyltransferase"/>
    <property type="match status" value="1"/>
</dbReference>
<dbReference type="InterPro" id="IPR036388">
    <property type="entry name" value="WH-like_DNA-bd_sf"/>
</dbReference>
<dbReference type="InterPro" id="IPR043519">
    <property type="entry name" value="NT_sf"/>
</dbReference>
<dbReference type="AlphaFoldDB" id="A0A5Q0UF06"/>
<dbReference type="InterPro" id="IPR036390">
    <property type="entry name" value="WH_DNA-bd_sf"/>
</dbReference>
<dbReference type="Gene3D" id="1.10.10.10">
    <property type="entry name" value="Winged helix-like DNA-binding domain superfamily/Winged helix DNA-binding domain"/>
    <property type="match status" value="1"/>
</dbReference>
<protein>
    <submittedName>
        <fullName evidence="2">Nucleotidyltransferase</fullName>
    </submittedName>
</protein>
<dbReference type="SMART" id="SM00418">
    <property type="entry name" value="HTH_ARSR"/>
    <property type="match status" value="1"/>
</dbReference>
<evidence type="ECO:0000259" key="1">
    <source>
        <dbReference type="SMART" id="SM00418"/>
    </source>
</evidence>
<keyword evidence="3" id="KW-1185">Reference proteome</keyword>
<dbReference type="GO" id="GO:0003700">
    <property type="term" value="F:DNA-binding transcription factor activity"/>
    <property type="evidence" value="ECO:0007669"/>
    <property type="project" value="InterPro"/>
</dbReference>
<evidence type="ECO:0000313" key="2">
    <source>
        <dbReference type="EMBL" id="QGA80172.1"/>
    </source>
</evidence>
<accession>A0A5Q0UF06</accession>
<dbReference type="GO" id="GO:0016740">
    <property type="term" value="F:transferase activity"/>
    <property type="evidence" value="ECO:0007669"/>
    <property type="project" value="UniProtKB-KW"/>
</dbReference>
<organism evidence="2 3">
    <name type="scientific">Candidatus Nanohalobium constans</name>
    <dbReference type="NCBI Taxonomy" id="2565781"/>
    <lineage>
        <taxon>Archaea</taxon>
        <taxon>Candidatus Nanohalarchaeota</taxon>
        <taxon>Candidatus Nanohalobia</taxon>
        <taxon>Candidatus Nanohalobiales</taxon>
        <taxon>Candidatus Nanohalobiaceae</taxon>
        <taxon>Candidatus Nanohalobium</taxon>
    </lineage>
</organism>
<dbReference type="GeneID" id="42364651"/>
<dbReference type="Gene3D" id="3.30.460.10">
    <property type="entry name" value="Beta Polymerase, domain 2"/>
    <property type="match status" value="1"/>
</dbReference>
<feature type="domain" description="HTH arsR-type" evidence="1">
    <location>
        <begin position="3"/>
        <end position="82"/>
    </location>
</feature>
<dbReference type="InterPro" id="IPR041633">
    <property type="entry name" value="Polbeta"/>
</dbReference>
<sequence>MATLETVLNSDTKVQILRTLAVNDKSYAAEDLERETTKDITSIYKALEDLRDEKILKTIQTEGKTKYYKLDTRESSVIGMSVPVDFSASINKLLYDEMKQYGLNNLPKYPLNIVFDFRKKLIGKIDDDLEKIILFGSAANGEYTLDSDLDLYIVCKEAGVEAEDQIHEIAESYDHEFSLAIKSEKQYQEDFTKPVSKLADSIIKDGFTTLYGEVEEINQYIEDGGEQK</sequence>
<dbReference type="KEGG" id="ncon:LC1Nh_0269"/>
<proteinExistence type="predicted"/>
<dbReference type="CDD" id="cd05403">
    <property type="entry name" value="NT_KNTase_like"/>
    <property type="match status" value="1"/>
</dbReference>
<name>A0A5Q0UF06_9ARCH</name>
<dbReference type="PANTHER" id="PTHR33933:SF1">
    <property type="entry name" value="PROTEIN ADENYLYLTRANSFERASE MNTA-RELATED"/>
    <property type="match status" value="1"/>
</dbReference>
<reference evidence="3" key="1">
    <citation type="submission" date="2019-05" db="EMBL/GenBank/DDBJ databases">
        <title>Candidatus Nanohalobium constans, a novel model system to study the DPANN nano-sized archaea: genomic and physiological characterization of a nanoarchaeon co-cultured with its chitinotrophic host.</title>
        <authorList>
            <person name="La Cono V."/>
            <person name="Arcadi E."/>
            <person name="Crisafi F."/>
            <person name="Denaro R."/>
            <person name="La Spada G."/>
            <person name="Messina E."/>
            <person name="Smedile F."/>
            <person name="Toshchakov S.V."/>
            <person name="Shevchenko M.A."/>
            <person name="Golyshin P.N."/>
            <person name="Golyshina O.V."/>
            <person name="Ferrer M."/>
            <person name="Rohde M."/>
            <person name="Mushegian A."/>
            <person name="Sorokin D.Y."/>
            <person name="Giuliano L."/>
            <person name="Yakimov M.M."/>
        </authorList>
    </citation>
    <scope>NUCLEOTIDE SEQUENCE [LARGE SCALE GENOMIC DNA]</scope>
    <source>
        <strain evidence="3">LC1Nh</strain>
    </source>
</reference>
<dbReference type="PANTHER" id="PTHR33933">
    <property type="entry name" value="NUCLEOTIDYLTRANSFERASE"/>
    <property type="match status" value="1"/>
</dbReference>
<keyword evidence="2" id="KW-0808">Transferase</keyword>
<dbReference type="InterPro" id="IPR052548">
    <property type="entry name" value="Type_VII_TA_antitoxin"/>
</dbReference>
<dbReference type="EMBL" id="CP040089">
    <property type="protein sequence ID" value="QGA80172.1"/>
    <property type="molecule type" value="Genomic_DNA"/>
</dbReference>
<dbReference type="RefSeq" id="WP_153549910.1">
    <property type="nucleotide sequence ID" value="NZ_CP040089.1"/>
</dbReference>
<evidence type="ECO:0000313" key="3">
    <source>
        <dbReference type="Proteomes" id="UP000377803"/>
    </source>
</evidence>
<dbReference type="Proteomes" id="UP000377803">
    <property type="component" value="Chromosome"/>
</dbReference>
<dbReference type="Pfam" id="PF18765">
    <property type="entry name" value="Polbeta"/>
    <property type="match status" value="1"/>
</dbReference>